<keyword evidence="11 30" id="KW-0472">Membrane</keyword>
<feature type="compositionally biased region" description="Basic residues" evidence="29">
    <location>
        <begin position="2067"/>
        <end position="2076"/>
    </location>
</feature>
<evidence type="ECO:0000256" key="15">
    <source>
        <dbReference type="ARBA" id="ARBA00023257"/>
    </source>
</evidence>
<feature type="transmembrane region" description="Helical" evidence="30">
    <location>
        <begin position="862"/>
        <end position="885"/>
    </location>
</feature>
<keyword evidence="2" id="KW-1003">Cell membrane</keyword>
<feature type="transmembrane region" description="Helical" evidence="30">
    <location>
        <begin position="935"/>
        <end position="960"/>
    </location>
</feature>
<dbReference type="Proteomes" id="UP000316079">
    <property type="component" value="Unassembled WGS sequence"/>
</dbReference>
<evidence type="ECO:0000256" key="16">
    <source>
        <dbReference type="ARBA" id="ARBA00023286"/>
    </source>
</evidence>
<feature type="compositionally biased region" description="Basic and acidic residues" evidence="29">
    <location>
        <begin position="1600"/>
        <end position="1613"/>
    </location>
</feature>
<evidence type="ECO:0000256" key="27">
    <source>
        <dbReference type="PIRSR" id="PIRSR601508-2"/>
    </source>
</evidence>
<feature type="compositionally biased region" description="Basic and acidic residues" evidence="29">
    <location>
        <begin position="1891"/>
        <end position="1902"/>
    </location>
</feature>
<dbReference type="PANTHER" id="PTHR18966">
    <property type="entry name" value="IONOTROPIC GLUTAMATE RECEPTOR"/>
    <property type="match status" value="1"/>
</dbReference>
<dbReference type="FunFam" id="3.40.190.10:FF:000026">
    <property type="entry name" value="Glutamate ionotropic receptor NMDA type subunit 2A"/>
    <property type="match status" value="1"/>
</dbReference>
<feature type="region of interest" description="Disordered" evidence="29">
    <location>
        <begin position="60"/>
        <end position="92"/>
    </location>
</feature>
<feature type="binding site" evidence="26">
    <location>
        <position position="824"/>
    </location>
    <ligand>
        <name>L-glutamate</name>
        <dbReference type="ChEBI" id="CHEBI:29985"/>
    </ligand>
</feature>
<feature type="site" description="Interaction with the cone snail toxin Con-ikot-ikot" evidence="27">
    <location>
        <position position="1001"/>
    </location>
</feature>
<keyword evidence="1" id="KW-0813">Transport</keyword>
<dbReference type="Gene3D" id="3.40.190.10">
    <property type="entry name" value="Periplasmic binding protein-like II"/>
    <property type="match status" value="2"/>
</dbReference>
<evidence type="ECO:0000256" key="5">
    <source>
        <dbReference type="ARBA" id="ARBA00022729"/>
    </source>
</evidence>
<comment type="catalytic activity">
    <reaction evidence="21">
        <text>Ca(2+)(in) = Ca(2+)(out)</text>
        <dbReference type="Rhea" id="RHEA:29671"/>
        <dbReference type="ChEBI" id="CHEBI:29108"/>
    </reaction>
</comment>
<feature type="compositionally biased region" description="Basic and acidic residues" evidence="29">
    <location>
        <begin position="68"/>
        <end position="85"/>
    </location>
</feature>
<feature type="compositionally biased region" description="Pro residues" evidence="29">
    <location>
        <begin position="1585"/>
        <end position="1594"/>
    </location>
</feature>
<evidence type="ECO:0000256" key="25">
    <source>
        <dbReference type="ARBA" id="ARBA00076069"/>
    </source>
</evidence>
<evidence type="ECO:0000256" key="29">
    <source>
        <dbReference type="SAM" id="MobiDB-lite"/>
    </source>
</evidence>
<evidence type="ECO:0000256" key="24">
    <source>
        <dbReference type="ARBA" id="ARBA00075000"/>
    </source>
</evidence>
<evidence type="ECO:0000259" key="32">
    <source>
        <dbReference type="SMART" id="SM00918"/>
    </source>
</evidence>
<feature type="region of interest" description="Disordered" evidence="29">
    <location>
        <begin position="25"/>
        <end position="44"/>
    </location>
</feature>
<comment type="catalytic activity">
    <reaction evidence="19">
        <text>K(+)(in) = K(+)(out)</text>
        <dbReference type="Rhea" id="RHEA:29463"/>
        <dbReference type="ChEBI" id="CHEBI:29103"/>
    </reaction>
</comment>
<comment type="subcellular location">
    <subcellularLocation>
        <location evidence="18">Postsynaptic cell membrane</location>
        <topology evidence="18">Multi-pass membrane protein</topology>
    </subcellularLocation>
</comment>
<organism evidence="33 34">
    <name type="scientific">Danionella cerebrum</name>
    <dbReference type="NCBI Taxonomy" id="2873325"/>
    <lineage>
        <taxon>Eukaryota</taxon>
        <taxon>Metazoa</taxon>
        <taxon>Chordata</taxon>
        <taxon>Craniata</taxon>
        <taxon>Vertebrata</taxon>
        <taxon>Euteleostomi</taxon>
        <taxon>Actinopterygii</taxon>
        <taxon>Neopterygii</taxon>
        <taxon>Teleostei</taxon>
        <taxon>Ostariophysi</taxon>
        <taxon>Cypriniformes</taxon>
        <taxon>Danionidae</taxon>
        <taxon>Danioninae</taxon>
        <taxon>Danionella</taxon>
    </lineage>
</organism>
<keyword evidence="8 30" id="KW-1133">Transmembrane helix</keyword>
<feature type="domain" description="Ionotropic glutamate receptor C-terminal" evidence="31">
    <location>
        <begin position="737"/>
        <end position="1104"/>
    </location>
</feature>
<comment type="catalytic activity">
    <reaction evidence="20">
        <text>Na(+)(in) = Na(+)(out)</text>
        <dbReference type="Rhea" id="RHEA:34963"/>
        <dbReference type="ChEBI" id="CHEBI:29101"/>
    </reaction>
</comment>
<feature type="compositionally biased region" description="Basic residues" evidence="29">
    <location>
        <begin position="1780"/>
        <end position="1796"/>
    </location>
</feature>
<keyword evidence="5" id="KW-0732">Signal</keyword>
<keyword evidence="15" id="KW-0628">Postsynaptic cell membrane</keyword>
<dbReference type="SMART" id="SM00079">
    <property type="entry name" value="PBPe"/>
    <property type="match status" value="1"/>
</dbReference>
<keyword evidence="10" id="KW-0406">Ion transport</keyword>
<evidence type="ECO:0000256" key="10">
    <source>
        <dbReference type="ARBA" id="ARBA00023065"/>
    </source>
</evidence>
<name>A0A553QME6_9TELE</name>
<feature type="compositionally biased region" description="Basic and acidic residues" evidence="29">
    <location>
        <begin position="1628"/>
        <end position="1646"/>
    </location>
</feature>
<keyword evidence="9" id="KW-0770">Synapse</keyword>
<dbReference type="OrthoDB" id="5984008at2759"/>
<feature type="non-terminal residue" evidence="33">
    <location>
        <position position="1"/>
    </location>
</feature>
<sequence length="2225" mass="244833">VCVSIRACECVTKRDSKAEVQWISEGGQEVEPGPSASDPAPKWHTPTLILQMCPVPLPSIPLSAPAPRSERKTDGEKESEAKENGDESSEEETPVILSHLILRFSPPHTCTLRRGSLETQQAGRSVSRKEGSVHGESGGRQSQAEVLITSLCVVWLSAIDLLSDSSFCSRHTHDTPEHWRAMSHALKDYRSHKHKGNESLETPGKGLEWSCNMLGLSDSSGSTKQQAQRRINRTVAERELEKRRTDPERRQNWERGNIMSESPAFFVPSPLASSFVAMVTVPMLSLLLALVEWAGQTSSSPHLLLRPRERERDPVASMNFNIAVIHAGSTVQQGEAGTAAAAGRVPYPGFGRVHSSFGESVVTQWGSANVIWLQVNDSSPRTLLSQLCDLLAARPLQGLVYEDERPLPLTSGPLAPMLEFVSAQTGLPIVAVGGGAALGRVPQETGSIFLQFSSSTALQLEVIFEVLEEYDWTAFSVVSTRHHGYQDFLSVVEGLTDGSFIGWEKKSIVMLNLTDDPGGVRTQRLLKESEAQVRLLYCSQEEAEQVFQAAWAAGQAGGSHIWFAVGPALAELGLTGLPNRLFAVRPQGWRDEPRRRIARGVSILTHGAVALRKDYGATGGPHFVTNCQTDGNRTQRIRGRMRYFSNITLGGRDYSFNNDGYLANPFLDVISYTPGSGWEDVGWWENGVLRLRYPAWSRYGPFLQPPDDAQHLRVVTLEERPFVIVELADAASGTCIRDSVPCRRPLNASALQEGVAPVKQCCKGFCIDILKRLARIVGFTYDLYLVTNGKHGKKIDGVWNGMVGEVVYKRADMAIGSLTINEERSEVIDFSVPFVETGISVMVSRSNGTVSPSAFLEPYSPAVWVMMFVMCLTVVAVTVFIFEFFSPVGYNRSLQSGKKAGGSKFTIGKSIWLLWALVFNNSVPVENPKGTTSKIMVLVWAFFAVIFLASYTANLAAFMIQEEYIDTVSGLSDKKFQHPTEQYPPLKFGTVPNGSTEKNIRSNYPDMHQYMIKYNQKSVEDAISHLKTGKLDAFIYDAAVLNYMARKDEGCKVMTIGSGKVFATTGYGIALIKNSRWKRPLDLALLQLVGDDEIEMLERLWLSGICHNDKIEVMSSKLDIDNMAGVFYMLLVAMGLSLLVFAWEHLVYWRLRHCMSKMGQSGKLDFLLAFSRGMYSCCSFEDETAQAGAKVTVSGHHHTAMIPVSSSSHVVTSAVPNPAIAMVQQQQQLPQPQQPQAPQYKTTLPGSPPPIVHSGSALGPANPQLIGAPLPCTTFLPRPDRRLAVVDRWRLPKAASATSSMGVRGPLVEAGPLPQKVAPSWASSGGTSSGLDGYKRYYGPIDPEGLSPCLDQQTGSQTPKTIPRVHQQPPPTSVAFYQEKSIDHGMGKKVGVGTGGGGQGRGVKSLAPSRVPPKSQAPTPLTPNPPLQHPSPPLPSSFWRKRRPKKPKEPSGPLYENILPLGRRGGDREASRRPRPSPPLPIPVPVTLSPSYTPPSPSPSLPYTSTSSTSSTTSSSTTSSATSSRSTSPSSTSTGSSRSTRDREAEEEDDEDLDELTEESSLLQGHNRSRDRERSILSPRSLTHGPPPPIPPRKPWGTFGDREHKKDRERERGGSQLAQLQEWWAGWAERERDRSGEPQGDTESKREKKRRKEREREKKKKKKKNKKRKKREERERERERERKRRKVKKKKKKAMKTKKKKKMSSDKLSETEEGDAEGERDGEGDGDREGEYSSFSTQYRSAFVDKGSLSGWEGDRERGRRDGGEDERDEREDESGGGRGRQRRPKTSHLRHRPSSKRYTNLNKLPSSVKFWVSGGEAGGTDASGPSSLHALLSSSKRRRSSGTEREADGRVGERRPLLLHYERGRVNTREGLSFHEWDSEDEEGEEDEREQERERLEERVRRAGRGAVSESERDRIRAEESFSDEGSSGEFGRFERYWEGTGVGGASGIGGGGWFFGTYPAREKGGSINSRDDSILGRAEGWGGVGDFWGSGPGIGWGSGGGSGGLGSQWPPPPTSLPPPRRYWSVDKLQMKGEKRSRSGSKRKGQRSRDRTQDLAPCTCPQYGHGRPHLHHKHCSTQSHSQEDLLPHCHSFSGSSRPKASMKPDKSKSGSQSNLSSQQAQLSEHIPPLSPSPPSLAVPSAPNSLPMPIPPPTSSTSMSPPPVLSPGAASSSSQAASASAKLQYQRLRSVPQPRRFYSPHLPLKAKSLCSRRGSAHFSSLESEV</sequence>
<evidence type="ECO:0000256" key="6">
    <source>
        <dbReference type="ARBA" id="ARBA00022837"/>
    </source>
</evidence>
<dbReference type="InterPro" id="IPR001320">
    <property type="entry name" value="Iontro_rcpt_C"/>
</dbReference>
<evidence type="ECO:0000256" key="7">
    <source>
        <dbReference type="ARBA" id="ARBA00022842"/>
    </source>
</evidence>
<feature type="compositionally biased region" description="Basic and acidic residues" evidence="29">
    <location>
        <begin position="1717"/>
        <end position="1731"/>
    </location>
</feature>
<dbReference type="FunFam" id="3.40.190.10:FF:000007">
    <property type="entry name" value="Putative glutamate receptor ionotropic NMDA 2B"/>
    <property type="match status" value="1"/>
</dbReference>
<feature type="compositionally biased region" description="Basic and acidic residues" evidence="29">
    <location>
        <begin position="1753"/>
        <end position="1763"/>
    </location>
</feature>
<dbReference type="GO" id="GO:0017146">
    <property type="term" value="C:NMDA selective glutamate receptor complex"/>
    <property type="evidence" value="ECO:0007669"/>
    <property type="project" value="UniProtKB-ARBA"/>
</dbReference>
<dbReference type="GO" id="GO:0098655">
    <property type="term" value="P:monoatomic cation transmembrane transport"/>
    <property type="evidence" value="ECO:0007669"/>
    <property type="project" value="UniProtKB-ARBA"/>
</dbReference>
<proteinExistence type="inferred from homology"/>
<feature type="compositionally biased region" description="Basic residues" evidence="29">
    <location>
        <begin position="1681"/>
        <end position="1702"/>
    </location>
</feature>
<dbReference type="GO" id="GO:0043226">
    <property type="term" value="C:organelle"/>
    <property type="evidence" value="ECO:0007669"/>
    <property type="project" value="UniProtKB-ARBA"/>
</dbReference>
<keyword evidence="3" id="KW-0597">Phosphoprotein</keyword>
<dbReference type="GO" id="GO:0004972">
    <property type="term" value="F:NMDA glutamate receptor activity"/>
    <property type="evidence" value="ECO:0007669"/>
    <property type="project" value="UniProtKB-ARBA"/>
</dbReference>
<evidence type="ECO:0000256" key="20">
    <source>
        <dbReference type="ARBA" id="ARBA00036239"/>
    </source>
</evidence>
<feature type="region of interest" description="Disordered" evidence="29">
    <location>
        <begin position="1991"/>
        <end position="2201"/>
    </location>
</feature>
<feature type="binding site" evidence="26">
    <location>
        <position position="819"/>
    </location>
    <ligand>
        <name>L-glutamate</name>
        <dbReference type="ChEBI" id="CHEBI:29985"/>
    </ligand>
</feature>
<feature type="compositionally biased region" description="Polar residues" evidence="29">
    <location>
        <begin position="1350"/>
        <end position="1360"/>
    </location>
</feature>
<feature type="compositionally biased region" description="Polar residues" evidence="29">
    <location>
        <begin position="1797"/>
        <end position="1806"/>
    </location>
</feature>
<protein>
    <recommendedName>
        <fullName evidence="23">Glutamate receptor ionotropic, NMDA 2C</fullName>
    </recommendedName>
    <alternativeName>
        <fullName evidence="24">Glutamate [NMDA] receptor subunit epsilon-3</fullName>
    </alternativeName>
    <alternativeName>
        <fullName evidence="25">N-methyl D-aspartate receptor subtype 2C</fullName>
    </alternativeName>
</protein>
<dbReference type="InterPro" id="IPR015683">
    <property type="entry name" value="Ionotropic_Glu_rcpt"/>
</dbReference>
<evidence type="ECO:0000256" key="21">
    <source>
        <dbReference type="ARBA" id="ARBA00036634"/>
    </source>
</evidence>
<evidence type="ECO:0000256" key="28">
    <source>
        <dbReference type="PIRSR" id="PIRSR601508-3"/>
    </source>
</evidence>
<dbReference type="SUPFAM" id="SSF53850">
    <property type="entry name" value="Periplasmic binding protein-like II"/>
    <property type="match status" value="1"/>
</dbReference>
<dbReference type="Pfam" id="PF10613">
    <property type="entry name" value="Lig_chan-Glu_bd"/>
    <property type="match status" value="1"/>
</dbReference>
<feature type="domain" description="Ionotropic glutamate receptor L-glutamate and glycine-binding" evidence="32">
    <location>
        <begin position="745"/>
        <end position="808"/>
    </location>
</feature>
<feature type="region of interest" description="Disordered" evidence="29">
    <location>
        <begin position="1385"/>
        <end position="1932"/>
    </location>
</feature>
<evidence type="ECO:0000256" key="3">
    <source>
        <dbReference type="ARBA" id="ARBA00022553"/>
    </source>
</evidence>
<evidence type="ECO:0000256" key="18">
    <source>
        <dbReference type="ARBA" id="ARBA00034104"/>
    </source>
</evidence>
<feature type="compositionally biased region" description="Gly residues" evidence="29">
    <location>
        <begin position="1388"/>
        <end position="1401"/>
    </location>
</feature>
<feature type="region of interest" description="Disordered" evidence="29">
    <location>
        <begin position="1224"/>
        <end position="1248"/>
    </location>
</feature>
<feature type="compositionally biased region" description="Basic and acidic residues" evidence="29">
    <location>
        <begin position="1842"/>
        <end position="1878"/>
    </location>
</feature>
<evidence type="ECO:0000256" key="30">
    <source>
        <dbReference type="SAM" id="Phobius"/>
    </source>
</evidence>
<feature type="region of interest" description="Disordered" evidence="29">
    <location>
        <begin position="1345"/>
        <end position="1371"/>
    </location>
</feature>
<evidence type="ECO:0000256" key="13">
    <source>
        <dbReference type="ARBA" id="ARBA00023170"/>
    </source>
</evidence>
<dbReference type="InterPro" id="IPR028082">
    <property type="entry name" value="Peripla_BP_I"/>
</dbReference>
<keyword evidence="6" id="KW-0106">Calcium</keyword>
<feature type="compositionally biased region" description="Gly residues" evidence="29">
    <location>
        <begin position="1991"/>
        <end position="2008"/>
    </location>
</feature>
<dbReference type="FunFam" id="3.40.50.2300:FF:000020">
    <property type="entry name" value="Glutamate receptor ionotropic, NMDA 2B, putative"/>
    <property type="match status" value="1"/>
</dbReference>
<feature type="binding site" evidence="26">
    <location>
        <position position="995"/>
    </location>
    <ligand>
        <name>L-glutamate</name>
        <dbReference type="ChEBI" id="CHEBI:29985"/>
    </ligand>
</feature>
<keyword evidence="14" id="KW-0325">Glycoprotein</keyword>
<feature type="site" description="Crucial to convey clamshell closure to channel opening" evidence="27">
    <location>
        <position position="968"/>
    </location>
</feature>
<feature type="compositionally biased region" description="Acidic residues" evidence="29">
    <location>
        <begin position="1545"/>
        <end position="1558"/>
    </location>
</feature>
<evidence type="ECO:0000256" key="26">
    <source>
        <dbReference type="PIRSR" id="PIRSR601508-1"/>
    </source>
</evidence>
<evidence type="ECO:0000256" key="14">
    <source>
        <dbReference type="ARBA" id="ARBA00023180"/>
    </source>
</evidence>
<dbReference type="GO" id="GO:0045211">
    <property type="term" value="C:postsynaptic membrane"/>
    <property type="evidence" value="ECO:0007669"/>
    <property type="project" value="UniProtKB-SubCell"/>
</dbReference>
<feature type="compositionally biased region" description="Basic residues" evidence="29">
    <location>
        <begin position="1647"/>
        <end position="1671"/>
    </location>
</feature>
<feature type="region of interest" description="Disordered" evidence="29">
    <location>
        <begin position="113"/>
        <end position="138"/>
    </location>
</feature>
<feature type="binding site" evidence="26">
    <location>
        <position position="1037"/>
    </location>
    <ligand>
        <name>L-glutamate</name>
        <dbReference type="ChEBI" id="CHEBI:29985"/>
    </ligand>
</feature>
<evidence type="ECO:0000313" key="33">
    <source>
        <dbReference type="EMBL" id="TRY91159.1"/>
    </source>
</evidence>
<reference evidence="33 34" key="1">
    <citation type="journal article" date="2019" name="Sci. Data">
        <title>Hybrid genome assembly and annotation of Danionella translucida.</title>
        <authorList>
            <person name="Kadobianskyi M."/>
            <person name="Schulze L."/>
            <person name="Schuelke M."/>
            <person name="Judkewitz B."/>
        </authorList>
    </citation>
    <scope>NUCLEOTIDE SEQUENCE [LARGE SCALE GENOMIC DNA]</scope>
    <source>
        <strain evidence="33 34">Bolton</strain>
    </source>
</reference>
<feature type="compositionally biased region" description="Pro residues" evidence="29">
    <location>
        <begin position="2146"/>
        <end position="2165"/>
    </location>
</feature>
<dbReference type="EMBL" id="SRMA01025773">
    <property type="protein sequence ID" value="TRY91159.1"/>
    <property type="molecule type" value="Genomic_DNA"/>
</dbReference>
<dbReference type="CDD" id="cd13718">
    <property type="entry name" value="PBP2_iGluR_NMDA_Nr2"/>
    <property type="match status" value="1"/>
</dbReference>
<feature type="compositionally biased region" description="Pro residues" evidence="29">
    <location>
        <begin position="2011"/>
        <end position="2022"/>
    </location>
</feature>
<feature type="compositionally biased region" description="Low complexity" evidence="29">
    <location>
        <begin position="1501"/>
        <end position="1538"/>
    </location>
</feature>
<gene>
    <name evidence="33" type="ORF">DNTS_024433</name>
</gene>
<keyword evidence="13" id="KW-0675">Receptor</keyword>
<evidence type="ECO:0000256" key="22">
    <source>
        <dbReference type="ARBA" id="ARBA00060923"/>
    </source>
</evidence>
<feature type="compositionally biased region" description="Low complexity" evidence="29">
    <location>
        <begin position="1224"/>
        <end position="1239"/>
    </location>
</feature>
<feature type="compositionally biased region" description="Basic and acidic residues" evidence="29">
    <location>
        <begin position="1911"/>
        <end position="1921"/>
    </location>
</feature>
<evidence type="ECO:0000256" key="19">
    <source>
        <dbReference type="ARBA" id="ARBA00034430"/>
    </source>
</evidence>
<feature type="compositionally biased region" description="Low complexity" evidence="29">
    <location>
        <begin position="2110"/>
        <end position="2124"/>
    </location>
</feature>
<evidence type="ECO:0000256" key="23">
    <source>
        <dbReference type="ARBA" id="ARBA00071516"/>
    </source>
</evidence>
<feature type="compositionally biased region" description="Acidic residues" evidence="29">
    <location>
        <begin position="1764"/>
        <end position="1775"/>
    </location>
</feature>
<keyword evidence="16" id="KW-1071">Ligand-gated ion channel</keyword>
<feature type="compositionally biased region" description="Low complexity" evidence="29">
    <location>
        <begin position="1824"/>
        <end position="1835"/>
    </location>
</feature>
<evidence type="ECO:0000256" key="2">
    <source>
        <dbReference type="ARBA" id="ARBA00022475"/>
    </source>
</evidence>
<feature type="binding site" evidence="26">
    <location>
        <position position="996"/>
    </location>
    <ligand>
        <name>L-glutamate</name>
        <dbReference type="ChEBI" id="CHEBI:29985"/>
    </ligand>
</feature>
<evidence type="ECO:0000256" key="4">
    <source>
        <dbReference type="ARBA" id="ARBA00022692"/>
    </source>
</evidence>
<dbReference type="SUPFAM" id="SSF53822">
    <property type="entry name" value="Periplasmic binding protein-like I"/>
    <property type="match status" value="1"/>
</dbReference>
<keyword evidence="34" id="KW-1185">Reference proteome</keyword>
<evidence type="ECO:0000256" key="17">
    <source>
        <dbReference type="ARBA" id="ARBA00023303"/>
    </source>
</evidence>
<evidence type="ECO:0000313" key="34">
    <source>
        <dbReference type="Proteomes" id="UP000316079"/>
    </source>
</evidence>
<evidence type="ECO:0000256" key="11">
    <source>
        <dbReference type="ARBA" id="ARBA00023136"/>
    </source>
</evidence>
<dbReference type="Pfam" id="PF00060">
    <property type="entry name" value="Lig_chan"/>
    <property type="match status" value="1"/>
</dbReference>
<dbReference type="SMART" id="SM00918">
    <property type="entry name" value="Lig_chan-Glu_bd"/>
    <property type="match status" value="1"/>
</dbReference>
<keyword evidence="4 30" id="KW-0812">Transmembrane</keyword>
<feature type="disulfide bond" evidence="28">
    <location>
        <begin position="1051"/>
        <end position="1106"/>
    </location>
</feature>
<keyword evidence="17" id="KW-0407">Ion channel</keyword>
<dbReference type="PRINTS" id="PR00177">
    <property type="entry name" value="NMDARECEPTOR"/>
</dbReference>
<dbReference type="InterPro" id="IPR001508">
    <property type="entry name" value="Iono_Glu_rcpt_met"/>
</dbReference>
<evidence type="ECO:0000256" key="1">
    <source>
        <dbReference type="ARBA" id="ARBA00022448"/>
    </source>
</evidence>
<dbReference type="InterPro" id="IPR019594">
    <property type="entry name" value="Glu/Gly-bd"/>
</dbReference>
<evidence type="ECO:0000256" key="9">
    <source>
        <dbReference type="ARBA" id="ARBA00023018"/>
    </source>
</evidence>
<comment type="caution">
    <text evidence="33">The sequence shown here is derived from an EMBL/GenBank/DDBJ whole genome shotgun (WGS) entry which is preliminary data.</text>
</comment>
<feature type="compositionally biased region" description="Acidic residues" evidence="29">
    <location>
        <begin position="1879"/>
        <end position="1890"/>
    </location>
</feature>
<evidence type="ECO:0000256" key="12">
    <source>
        <dbReference type="ARBA" id="ARBA00023157"/>
    </source>
</evidence>
<feature type="compositionally biased region" description="Pro residues" evidence="29">
    <location>
        <begin position="1420"/>
        <end position="1435"/>
    </location>
</feature>
<comment type="similarity">
    <text evidence="22">Belongs to the glutamate-gated ion channel (TC 1.A.10.1) family. NR2C/GRIN2C subfamily.</text>
</comment>
<evidence type="ECO:0000259" key="31">
    <source>
        <dbReference type="SMART" id="SM00079"/>
    </source>
</evidence>
<accession>A0A553QME6</accession>
<keyword evidence="12 28" id="KW-1015">Disulfide bond</keyword>
<feature type="transmembrane region" description="Helical" evidence="30">
    <location>
        <begin position="1126"/>
        <end position="1149"/>
    </location>
</feature>
<feature type="compositionally biased region" description="Low complexity" evidence="29">
    <location>
        <begin position="2166"/>
        <end position="2181"/>
    </location>
</feature>
<dbReference type="Gene3D" id="3.40.50.2300">
    <property type="match status" value="2"/>
</dbReference>
<dbReference type="InterPro" id="IPR001828">
    <property type="entry name" value="ANF_lig-bd_rcpt"/>
</dbReference>
<feature type="transmembrane region" description="Helical" evidence="30">
    <location>
        <begin position="906"/>
        <end position="923"/>
    </location>
</feature>
<evidence type="ECO:0000256" key="8">
    <source>
        <dbReference type="ARBA" id="ARBA00022989"/>
    </source>
</evidence>
<keyword evidence="7" id="KW-0460">Magnesium</keyword>
<dbReference type="STRING" id="623744.A0A553QME6"/>
<dbReference type="Pfam" id="PF01094">
    <property type="entry name" value="ANF_receptor"/>
    <property type="match status" value="1"/>
</dbReference>